<dbReference type="PANTHER" id="PTHR47336">
    <property type="entry name" value="TRANSCRIPTION FACTOR HMS1-RELATED"/>
    <property type="match status" value="1"/>
</dbReference>
<evidence type="ECO:0000313" key="4">
    <source>
        <dbReference type="Proteomes" id="UP001302745"/>
    </source>
</evidence>
<proteinExistence type="predicted"/>
<reference evidence="3" key="1">
    <citation type="journal article" date="2023" name="Mol. Phylogenet. Evol.">
        <title>Genome-scale phylogeny and comparative genomics of the fungal order Sordariales.</title>
        <authorList>
            <person name="Hensen N."/>
            <person name="Bonometti L."/>
            <person name="Westerberg I."/>
            <person name="Brannstrom I.O."/>
            <person name="Guillou S."/>
            <person name="Cros-Aarteil S."/>
            <person name="Calhoun S."/>
            <person name="Haridas S."/>
            <person name="Kuo A."/>
            <person name="Mondo S."/>
            <person name="Pangilinan J."/>
            <person name="Riley R."/>
            <person name="LaButti K."/>
            <person name="Andreopoulos B."/>
            <person name="Lipzen A."/>
            <person name="Chen C."/>
            <person name="Yan M."/>
            <person name="Daum C."/>
            <person name="Ng V."/>
            <person name="Clum A."/>
            <person name="Steindorff A."/>
            <person name="Ohm R.A."/>
            <person name="Martin F."/>
            <person name="Silar P."/>
            <person name="Natvig D.O."/>
            <person name="Lalanne C."/>
            <person name="Gautier V."/>
            <person name="Ament-Velasquez S.L."/>
            <person name="Kruys A."/>
            <person name="Hutchinson M.I."/>
            <person name="Powell A.J."/>
            <person name="Barry K."/>
            <person name="Miller A.N."/>
            <person name="Grigoriev I.V."/>
            <person name="Debuchy R."/>
            <person name="Gladieux P."/>
            <person name="Hiltunen Thoren M."/>
            <person name="Johannesson H."/>
        </authorList>
    </citation>
    <scope>NUCLEOTIDE SEQUENCE</scope>
    <source>
        <strain evidence="3">CBS 538.74</strain>
    </source>
</reference>
<feature type="compositionally biased region" description="Basic residues" evidence="1">
    <location>
        <begin position="167"/>
        <end position="192"/>
    </location>
</feature>
<dbReference type="AlphaFoldDB" id="A0AAN6VHT0"/>
<dbReference type="GO" id="GO:0046983">
    <property type="term" value="F:protein dimerization activity"/>
    <property type="evidence" value="ECO:0007669"/>
    <property type="project" value="InterPro"/>
</dbReference>
<feature type="domain" description="BHLH" evidence="2">
    <location>
        <begin position="234"/>
        <end position="311"/>
    </location>
</feature>
<evidence type="ECO:0000256" key="1">
    <source>
        <dbReference type="SAM" id="MobiDB-lite"/>
    </source>
</evidence>
<evidence type="ECO:0000259" key="2">
    <source>
        <dbReference type="PROSITE" id="PS50888"/>
    </source>
</evidence>
<evidence type="ECO:0000313" key="3">
    <source>
        <dbReference type="EMBL" id="KAK4150780.1"/>
    </source>
</evidence>
<gene>
    <name evidence="3" type="ORF">C8A00DRAFT_17745</name>
</gene>
<sequence length="353" mass="38322">MLKSLLVSRLCFPHRGLTQLIQTTLSPLTPGHESWDGRGLGFDTFPWCSPDPTFAVSTLLDGSACGYFPLRKSSASVYHNPATNVLQWTTPGAPLTDPWAAETDSDLFSPAGNLDAAGSRTSRQLQAVAQLPALGSYTHTKRLSQSEESSTTLSPVPSVEDAPTDKSKRRKTQAHARKHSIQLRTATRKPRKASTPTTTTIASPVSPADNNNNNNNNKRSPPTEDDDLTPEERRARRNHNIVEKQYRNRLNAQFERLLAVLPLDQGRAGAGAAPDQAMGGSGNSAGGGGGDEKRMSKAEVLDLATRRIRMLEVDRERLLRERGELLRSMEVIMSGAGAVVARQGVVSVAVRRN</sequence>
<feature type="region of interest" description="Disordered" evidence="1">
    <location>
        <begin position="139"/>
        <end position="244"/>
    </location>
</feature>
<dbReference type="PANTHER" id="PTHR47336:SF4">
    <property type="entry name" value="BHLH TRANSCRIPTION FACTOR (EUROFUNG)"/>
    <property type="match status" value="1"/>
</dbReference>
<dbReference type="Pfam" id="PF00010">
    <property type="entry name" value="HLH"/>
    <property type="match status" value="1"/>
</dbReference>
<dbReference type="Gene3D" id="4.10.280.10">
    <property type="entry name" value="Helix-loop-helix DNA-binding domain"/>
    <property type="match status" value="1"/>
</dbReference>
<dbReference type="SUPFAM" id="SSF47459">
    <property type="entry name" value="HLH, helix-loop-helix DNA-binding domain"/>
    <property type="match status" value="1"/>
</dbReference>
<dbReference type="InterPro" id="IPR052099">
    <property type="entry name" value="Regulatory_TF_Diverse"/>
</dbReference>
<feature type="region of interest" description="Disordered" evidence="1">
    <location>
        <begin position="267"/>
        <end position="294"/>
    </location>
</feature>
<reference evidence="3" key="2">
    <citation type="submission" date="2023-05" db="EMBL/GenBank/DDBJ databases">
        <authorList>
            <consortium name="Lawrence Berkeley National Laboratory"/>
            <person name="Steindorff A."/>
            <person name="Hensen N."/>
            <person name="Bonometti L."/>
            <person name="Westerberg I."/>
            <person name="Brannstrom I.O."/>
            <person name="Guillou S."/>
            <person name="Cros-Aarteil S."/>
            <person name="Calhoun S."/>
            <person name="Haridas S."/>
            <person name="Kuo A."/>
            <person name="Mondo S."/>
            <person name="Pangilinan J."/>
            <person name="Riley R."/>
            <person name="Labutti K."/>
            <person name="Andreopoulos B."/>
            <person name="Lipzen A."/>
            <person name="Chen C."/>
            <person name="Yanf M."/>
            <person name="Daum C."/>
            <person name="Ng V."/>
            <person name="Clum A."/>
            <person name="Ohm R."/>
            <person name="Martin F."/>
            <person name="Silar P."/>
            <person name="Natvig D."/>
            <person name="Lalanne C."/>
            <person name="Gautier V."/>
            <person name="Ament-Velasquez S.L."/>
            <person name="Kruys A."/>
            <person name="Hutchinson M.I."/>
            <person name="Powell A.J."/>
            <person name="Barry K."/>
            <person name="Miller A.N."/>
            <person name="Grigoriev I.V."/>
            <person name="Debuchy R."/>
            <person name="Gladieux P."/>
            <person name="Thoren M.H."/>
            <person name="Johannesson H."/>
        </authorList>
    </citation>
    <scope>NUCLEOTIDE SEQUENCE</scope>
    <source>
        <strain evidence="3">CBS 538.74</strain>
    </source>
</reference>
<dbReference type="Proteomes" id="UP001302745">
    <property type="component" value="Unassembled WGS sequence"/>
</dbReference>
<dbReference type="SMART" id="SM00353">
    <property type="entry name" value="HLH"/>
    <property type="match status" value="1"/>
</dbReference>
<protein>
    <recommendedName>
        <fullName evidence="2">BHLH domain-containing protein</fullName>
    </recommendedName>
</protein>
<dbReference type="EMBL" id="MU857051">
    <property type="protein sequence ID" value="KAK4150780.1"/>
    <property type="molecule type" value="Genomic_DNA"/>
</dbReference>
<dbReference type="InterPro" id="IPR036638">
    <property type="entry name" value="HLH_DNA-bd_sf"/>
</dbReference>
<keyword evidence="4" id="KW-1185">Reference proteome</keyword>
<feature type="compositionally biased region" description="Low complexity" evidence="1">
    <location>
        <begin position="193"/>
        <end position="217"/>
    </location>
</feature>
<dbReference type="PROSITE" id="PS50888">
    <property type="entry name" value="BHLH"/>
    <property type="match status" value="1"/>
</dbReference>
<name>A0AAN6VHT0_9PEZI</name>
<accession>A0AAN6VHT0</accession>
<feature type="compositionally biased region" description="Gly residues" evidence="1">
    <location>
        <begin position="279"/>
        <end position="289"/>
    </location>
</feature>
<comment type="caution">
    <text evidence="3">The sequence shown here is derived from an EMBL/GenBank/DDBJ whole genome shotgun (WGS) entry which is preliminary data.</text>
</comment>
<organism evidence="3 4">
    <name type="scientific">Chaetomidium leptoderma</name>
    <dbReference type="NCBI Taxonomy" id="669021"/>
    <lineage>
        <taxon>Eukaryota</taxon>
        <taxon>Fungi</taxon>
        <taxon>Dikarya</taxon>
        <taxon>Ascomycota</taxon>
        <taxon>Pezizomycotina</taxon>
        <taxon>Sordariomycetes</taxon>
        <taxon>Sordariomycetidae</taxon>
        <taxon>Sordariales</taxon>
        <taxon>Chaetomiaceae</taxon>
        <taxon>Chaetomidium</taxon>
    </lineage>
</organism>
<dbReference type="InterPro" id="IPR011598">
    <property type="entry name" value="bHLH_dom"/>
</dbReference>
<feature type="compositionally biased region" description="Basic and acidic residues" evidence="1">
    <location>
        <begin position="230"/>
        <end position="244"/>
    </location>
</feature>